<evidence type="ECO:0000259" key="1">
    <source>
        <dbReference type="Pfam" id="PF01023"/>
    </source>
</evidence>
<accession>H0Z0V8</accession>
<dbReference type="HOGENOM" id="CLU_138624_2_1_1"/>
<dbReference type="Gene3D" id="1.10.238.10">
    <property type="entry name" value="EF-hand"/>
    <property type="match status" value="1"/>
</dbReference>
<name>H0Z0V8_TAEGU</name>
<proteinExistence type="predicted"/>
<protein>
    <recommendedName>
        <fullName evidence="1">S100/CaBP-9k-type calcium binding subdomain domain-containing protein</fullName>
    </recommendedName>
</protein>
<dbReference type="Ensembl" id="ENSTGUT00000004240.2">
    <property type="protein sequence ID" value="ENSTGUP00000004195.2"/>
    <property type="gene ID" value="ENSTGUG00000004076.2"/>
</dbReference>
<dbReference type="Pfam" id="PF01023">
    <property type="entry name" value="S_100"/>
    <property type="match status" value="1"/>
</dbReference>
<sequence>METGLYAMDTLIRIFHHYSGKEGDRYKLSKKENSRTFEPSENTANLNISLHVFMFYITQHRCLYGIISFKNNDFMYPLNCKNYCGALTTSLHFLELDFLFILAIDLLL</sequence>
<dbReference type="InterPro" id="IPR013787">
    <property type="entry name" value="S100_Ca-bd_sub"/>
</dbReference>
<keyword evidence="3" id="KW-1185">Reference proteome</keyword>
<evidence type="ECO:0000313" key="2">
    <source>
        <dbReference type="Ensembl" id="ENSTGUP00000004195.2"/>
    </source>
</evidence>
<dbReference type="Proteomes" id="UP000007754">
    <property type="component" value="Chromosome Z"/>
</dbReference>
<dbReference type="AlphaFoldDB" id="H0Z0V8"/>
<reference evidence="2 3" key="1">
    <citation type="journal article" date="2010" name="Nature">
        <title>The genome of a songbird.</title>
        <authorList>
            <person name="Warren W.C."/>
            <person name="Clayton D.F."/>
            <person name="Ellegren H."/>
            <person name="Arnold A.P."/>
            <person name="Hillier L.W."/>
            <person name="Kunstner A."/>
            <person name="Searle S."/>
            <person name="White S."/>
            <person name="Vilella A.J."/>
            <person name="Fairley S."/>
            <person name="Heger A."/>
            <person name="Kong L."/>
            <person name="Ponting C.P."/>
            <person name="Jarvis E.D."/>
            <person name="Mello C.V."/>
            <person name="Minx P."/>
            <person name="Lovell P."/>
            <person name="Velho T.A."/>
            <person name="Ferris M."/>
            <person name="Balakrishnan C.N."/>
            <person name="Sinha S."/>
            <person name="Blatti C."/>
            <person name="London S.E."/>
            <person name="Li Y."/>
            <person name="Lin Y.C."/>
            <person name="George J."/>
            <person name="Sweedler J."/>
            <person name="Southey B."/>
            <person name="Gunaratne P."/>
            <person name="Watson M."/>
            <person name="Nam K."/>
            <person name="Backstrom N."/>
            <person name="Smeds L."/>
            <person name="Nabholz B."/>
            <person name="Itoh Y."/>
            <person name="Whitney O."/>
            <person name="Pfenning A.R."/>
            <person name="Howard J."/>
            <person name="Volker M."/>
            <person name="Skinner B.M."/>
            <person name="Griffin D.K."/>
            <person name="Ye L."/>
            <person name="McLaren W.M."/>
            <person name="Flicek P."/>
            <person name="Quesada V."/>
            <person name="Velasco G."/>
            <person name="Lopez-Otin C."/>
            <person name="Puente X.S."/>
            <person name="Olender T."/>
            <person name="Lancet D."/>
            <person name="Smit A.F."/>
            <person name="Hubley R."/>
            <person name="Konkel M.K."/>
            <person name="Walker J.A."/>
            <person name="Batzer M.A."/>
            <person name="Gu W."/>
            <person name="Pollock D.D."/>
            <person name="Chen L."/>
            <person name="Cheng Z."/>
            <person name="Eichler E.E."/>
            <person name="Stapley J."/>
            <person name="Slate J."/>
            <person name="Ekblom R."/>
            <person name="Birkhead T."/>
            <person name="Burke T."/>
            <person name="Burt D."/>
            <person name="Scharff C."/>
            <person name="Adam I."/>
            <person name="Richard H."/>
            <person name="Sultan M."/>
            <person name="Soldatov A."/>
            <person name="Lehrach H."/>
            <person name="Edwards S.V."/>
            <person name="Yang S.P."/>
            <person name="Li X."/>
            <person name="Graves T."/>
            <person name="Fulton L."/>
            <person name="Nelson J."/>
            <person name="Chinwalla A."/>
            <person name="Hou S."/>
            <person name="Mardis E.R."/>
            <person name="Wilson R.K."/>
        </authorList>
    </citation>
    <scope>NUCLEOTIDE SEQUENCE [LARGE SCALE GENOMIC DNA]</scope>
</reference>
<dbReference type="InParanoid" id="H0Z0V8"/>
<feature type="domain" description="S100/CaBP-9k-type calcium binding subdomain" evidence="1">
    <location>
        <begin position="7"/>
        <end position="32"/>
    </location>
</feature>
<evidence type="ECO:0000313" key="3">
    <source>
        <dbReference type="Proteomes" id="UP000007754"/>
    </source>
</evidence>
<reference evidence="2" key="3">
    <citation type="submission" date="2025-09" db="UniProtKB">
        <authorList>
            <consortium name="Ensembl"/>
        </authorList>
    </citation>
    <scope>IDENTIFICATION</scope>
</reference>
<organism evidence="2 3">
    <name type="scientific">Taeniopygia guttata</name>
    <name type="common">Zebra finch</name>
    <name type="synonym">Poephila guttata</name>
    <dbReference type="NCBI Taxonomy" id="59729"/>
    <lineage>
        <taxon>Eukaryota</taxon>
        <taxon>Metazoa</taxon>
        <taxon>Chordata</taxon>
        <taxon>Craniata</taxon>
        <taxon>Vertebrata</taxon>
        <taxon>Euteleostomi</taxon>
        <taxon>Archelosauria</taxon>
        <taxon>Archosauria</taxon>
        <taxon>Dinosauria</taxon>
        <taxon>Saurischia</taxon>
        <taxon>Theropoda</taxon>
        <taxon>Coelurosauria</taxon>
        <taxon>Aves</taxon>
        <taxon>Neognathae</taxon>
        <taxon>Neoaves</taxon>
        <taxon>Telluraves</taxon>
        <taxon>Australaves</taxon>
        <taxon>Passeriformes</taxon>
        <taxon>Passeroidea</taxon>
        <taxon>Estrildidae</taxon>
        <taxon>Estrildinae</taxon>
        <taxon>Taeniopygia</taxon>
    </lineage>
</organism>
<reference evidence="2" key="2">
    <citation type="submission" date="2025-08" db="UniProtKB">
        <authorList>
            <consortium name="Ensembl"/>
        </authorList>
    </citation>
    <scope>IDENTIFICATION</scope>
</reference>